<dbReference type="PANTHER" id="PTHR33908">
    <property type="entry name" value="MANNOSYLTRANSFERASE YKCB-RELATED"/>
    <property type="match status" value="1"/>
</dbReference>
<evidence type="ECO:0000256" key="2">
    <source>
        <dbReference type="ARBA" id="ARBA00022475"/>
    </source>
</evidence>
<feature type="transmembrane region" description="Helical" evidence="9">
    <location>
        <begin position="256"/>
        <end position="275"/>
    </location>
</feature>
<keyword evidence="7 9" id="KW-0472">Membrane</keyword>
<gene>
    <name evidence="10" type="ORF">C4900_06710</name>
</gene>
<evidence type="ECO:0000256" key="6">
    <source>
        <dbReference type="ARBA" id="ARBA00022989"/>
    </source>
</evidence>
<feature type="compositionally biased region" description="Basic residues" evidence="8">
    <location>
        <begin position="543"/>
        <end position="557"/>
    </location>
</feature>
<reference evidence="10 11" key="1">
    <citation type="submission" date="2018-02" db="EMBL/GenBank/DDBJ databases">
        <title>Insights into the biology of acidophilic members of the Acidiferrobacteraceae family derived from comparative genomic analyses.</title>
        <authorList>
            <person name="Issotta F."/>
            <person name="Thyssen C."/>
            <person name="Mena C."/>
            <person name="Moya A."/>
            <person name="Bellenberg S."/>
            <person name="Sproer C."/>
            <person name="Covarrubias P.C."/>
            <person name="Sand W."/>
            <person name="Quatrini R."/>
            <person name="Vera M."/>
        </authorList>
    </citation>
    <scope>NUCLEOTIDE SEQUENCE [LARGE SCALE GENOMIC DNA]</scope>
    <source>
        <strain evidence="11">m-1</strain>
    </source>
</reference>
<comment type="caution">
    <text evidence="10">The sequence shown here is derived from an EMBL/GenBank/DDBJ whole genome shotgun (WGS) entry which is preliminary data.</text>
</comment>
<dbReference type="RefSeq" id="WP_065969339.1">
    <property type="nucleotide sequence ID" value="NZ_CP080624.1"/>
</dbReference>
<feature type="transmembrane region" description="Helical" evidence="9">
    <location>
        <begin position="339"/>
        <end position="358"/>
    </location>
</feature>
<keyword evidence="3" id="KW-0328">Glycosyltransferase</keyword>
<accession>A0A1C2G395</accession>
<name>A0A1C2G395_9GAMM</name>
<evidence type="ECO:0000256" key="1">
    <source>
        <dbReference type="ARBA" id="ARBA00004651"/>
    </source>
</evidence>
<evidence type="ECO:0000313" key="10">
    <source>
        <dbReference type="EMBL" id="RCN59380.1"/>
    </source>
</evidence>
<dbReference type="GO" id="GO:0016763">
    <property type="term" value="F:pentosyltransferase activity"/>
    <property type="evidence" value="ECO:0007669"/>
    <property type="project" value="TreeGrafter"/>
</dbReference>
<evidence type="ECO:0000256" key="4">
    <source>
        <dbReference type="ARBA" id="ARBA00022679"/>
    </source>
</evidence>
<dbReference type="OrthoDB" id="9775035at2"/>
<keyword evidence="11" id="KW-1185">Reference proteome</keyword>
<dbReference type="InterPro" id="IPR038731">
    <property type="entry name" value="RgtA/B/C-like"/>
</dbReference>
<evidence type="ECO:0000256" key="8">
    <source>
        <dbReference type="SAM" id="MobiDB-lite"/>
    </source>
</evidence>
<protein>
    <submittedName>
        <fullName evidence="10">Glycosyltransferase family 39 protein</fullName>
    </submittedName>
</protein>
<dbReference type="PANTHER" id="PTHR33908:SF3">
    <property type="entry name" value="UNDECAPRENYL PHOSPHATE-ALPHA-4-AMINO-4-DEOXY-L-ARABINOSE ARABINOSYL TRANSFERASE"/>
    <property type="match status" value="1"/>
</dbReference>
<feature type="transmembrane region" description="Helical" evidence="9">
    <location>
        <begin position="165"/>
        <end position="192"/>
    </location>
</feature>
<comment type="subcellular location">
    <subcellularLocation>
        <location evidence="1">Cell membrane</location>
        <topology evidence="1">Multi-pass membrane protein</topology>
    </subcellularLocation>
</comment>
<sequence>MSSPVTRRGATAVLILAILVLTFVPLALRPLFNLNEGLYAEAAREMLTHNPMIPRLDGMPYLEKPPILYWLIMLSYKIFGIGKFAARLPSALAALGTLVVVTRFARARLREPLWPTVILFSSIGFYMMSQLAMFDMTFTLFHTITLLAFYAYIEHPERPSRLMLAAAASALACLTKGLIGIVLPGLIVIVFLALERRTIRWRPFLAAWGVFFVIALPWHIWMVLHVPGFFDRYIIQEHFDRFLGTLKPMDYRRPPFYYNFEHLLLGIFPWTPFFLEAFMRRRPYDRLDRFLLIWAATYVIFFTLSKTSSSYYMLPAMPALALFLGRAMPDLKGRSLVRLLAAFAVLCVIAGIVALHIPHATMRPYLIGAALIYLGFFLAALWERQPRMMRVLPVAAVGSLAAFAALYLTFSIAHPNRYASKDLAMALIPHLTPHSYVFVAHHYEDLSSLDFYLHRPIYVFDPRQGDLYYGVRHYPEAHRLITGKALVALARRQRVFIVGSIKDQASWARYGHFHVVASNGRDVAVENTIRDHRPALPHARHSLTGHAHAQSHAHPRHQAGPARAASAGT</sequence>
<feature type="transmembrane region" description="Helical" evidence="9">
    <location>
        <begin position="136"/>
        <end position="153"/>
    </location>
</feature>
<evidence type="ECO:0000256" key="9">
    <source>
        <dbReference type="SAM" id="Phobius"/>
    </source>
</evidence>
<feature type="transmembrane region" description="Helical" evidence="9">
    <location>
        <begin position="287"/>
        <end position="304"/>
    </location>
</feature>
<dbReference type="GO" id="GO:0005886">
    <property type="term" value="C:plasma membrane"/>
    <property type="evidence" value="ECO:0007669"/>
    <property type="project" value="UniProtKB-SubCell"/>
</dbReference>
<keyword evidence="6 9" id="KW-1133">Transmembrane helix</keyword>
<evidence type="ECO:0000313" key="11">
    <source>
        <dbReference type="Proteomes" id="UP000253250"/>
    </source>
</evidence>
<keyword evidence="4 10" id="KW-0808">Transferase</keyword>
<dbReference type="STRING" id="163359.A9R16_09340"/>
<organism evidence="10 11">
    <name type="scientific">Acidiferrobacter thiooxydans</name>
    <dbReference type="NCBI Taxonomy" id="163359"/>
    <lineage>
        <taxon>Bacteria</taxon>
        <taxon>Pseudomonadati</taxon>
        <taxon>Pseudomonadota</taxon>
        <taxon>Gammaproteobacteria</taxon>
        <taxon>Acidiferrobacterales</taxon>
        <taxon>Acidiferrobacteraceae</taxon>
        <taxon>Acidiferrobacter</taxon>
    </lineage>
</organism>
<feature type="region of interest" description="Disordered" evidence="8">
    <location>
        <begin position="543"/>
        <end position="569"/>
    </location>
</feature>
<evidence type="ECO:0000256" key="5">
    <source>
        <dbReference type="ARBA" id="ARBA00022692"/>
    </source>
</evidence>
<dbReference type="InterPro" id="IPR050297">
    <property type="entry name" value="LipidA_mod_glycosyltrf_83"/>
</dbReference>
<dbReference type="EMBL" id="PSYR01000001">
    <property type="protein sequence ID" value="RCN59380.1"/>
    <property type="molecule type" value="Genomic_DNA"/>
</dbReference>
<feature type="transmembrane region" description="Helical" evidence="9">
    <location>
        <begin position="204"/>
        <end position="224"/>
    </location>
</feature>
<dbReference type="Pfam" id="PF13231">
    <property type="entry name" value="PMT_2"/>
    <property type="match status" value="1"/>
</dbReference>
<keyword evidence="2" id="KW-1003">Cell membrane</keyword>
<dbReference type="Proteomes" id="UP000253250">
    <property type="component" value="Unassembled WGS sequence"/>
</dbReference>
<feature type="transmembrane region" description="Helical" evidence="9">
    <location>
        <begin position="364"/>
        <end position="382"/>
    </location>
</feature>
<dbReference type="AlphaFoldDB" id="A0A1C2G395"/>
<keyword evidence="5 9" id="KW-0812">Transmembrane</keyword>
<dbReference type="GO" id="GO:0010041">
    <property type="term" value="P:response to iron(III) ion"/>
    <property type="evidence" value="ECO:0007669"/>
    <property type="project" value="TreeGrafter"/>
</dbReference>
<proteinExistence type="predicted"/>
<evidence type="ECO:0000256" key="7">
    <source>
        <dbReference type="ARBA" id="ARBA00023136"/>
    </source>
</evidence>
<evidence type="ECO:0000256" key="3">
    <source>
        <dbReference type="ARBA" id="ARBA00022676"/>
    </source>
</evidence>
<feature type="transmembrane region" description="Helical" evidence="9">
    <location>
        <begin position="394"/>
        <end position="413"/>
    </location>
</feature>
<feature type="transmembrane region" description="Helical" evidence="9">
    <location>
        <begin position="12"/>
        <end position="32"/>
    </location>
</feature>
<dbReference type="GO" id="GO:0009103">
    <property type="term" value="P:lipopolysaccharide biosynthetic process"/>
    <property type="evidence" value="ECO:0007669"/>
    <property type="project" value="UniProtKB-ARBA"/>
</dbReference>